<evidence type="ECO:0000313" key="2">
    <source>
        <dbReference type="EMBL" id="QBY31269.1"/>
    </source>
</evidence>
<evidence type="ECO:0000256" key="1">
    <source>
        <dbReference type="SAM" id="Phobius"/>
    </source>
</evidence>
<feature type="transmembrane region" description="Helical" evidence="1">
    <location>
        <begin position="79"/>
        <end position="100"/>
    </location>
</feature>
<keyword evidence="1" id="KW-1133">Transmembrane helix</keyword>
<evidence type="ECO:0008006" key="3">
    <source>
        <dbReference type="Google" id="ProtNLM"/>
    </source>
</evidence>
<protein>
    <recommendedName>
        <fullName evidence="3">Phage protein</fullName>
    </recommendedName>
</protein>
<accession>A0A482PTM1</accession>
<dbReference type="OMA" id="HKDIMDC"/>
<dbReference type="AlphaFoldDB" id="A0A482PTM1"/>
<dbReference type="InterPro" id="IPR032126">
    <property type="entry name" value="LydA_holin"/>
</dbReference>
<dbReference type="EMBL" id="CP038008">
    <property type="protein sequence ID" value="QBY31269.1"/>
    <property type="molecule type" value="Genomic_DNA"/>
</dbReference>
<dbReference type="RefSeq" id="WP_012904398.1">
    <property type="nucleotide sequence ID" value="NZ_CAJTBI010000025.1"/>
</dbReference>
<keyword evidence="1" id="KW-0472">Membrane</keyword>
<dbReference type="Pfam" id="PF16083">
    <property type="entry name" value="Phage_holin_3_3"/>
    <property type="match status" value="1"/>
</dbReference>
<reference evidence="2" key="1">
    <citation type="submission" date="2019-03" db="EMBL/GenBank/DDBJ databases">
        <title>Complete genome sequence of enteropathogenic Citrobacter rodentium strain DBS100.</title>
        <authorList>
            <person name="Popov G."/>
            <person name="Fiebig A."/>
            <person name="Shideler S."/>
            <person name="Coombes B."/>
            <person name="Savchenko A."/>
        </authorList>
    </citation>
    <scope>NUCLEOTIDE SEQUENCE</scope>
    <source>
        <strain evidence="2">DBS100</strain>
    </source>
</reference>
<sequence>MLLPGQLETPKAILLEIEIVAIVIATGAWGGIVSYLLKSEKFKASDFHKRLMGCITQVIISCFTSFLLSVVAVEKGYSFNMILLFAGIGGVFAVPILKILGARVKRMMNGNDELVK</sequence>
<keyword evidence="1" id="KW-0812">Transmembrane</keyword>
<feature type="transmembrane region" description="Helical" evidence="1">
    <location>
        <begin position="12"/>
        <end position="37"/>
    </location>
</feature>
<feature type="transmembrane region" description="Helical" evidence="1">
    <location>
        <begin position="49"/>
        <end position="73"/>
    </location>
</feature>
<gene>
    <name evidence="2" type="ORF">E2R62_22300</name>
</gene>
<proteinExistence type="predicted"/>
<organism evidence="2">
    <name type="scientific">Citrobacter rodentium</name>
    <dbReference type="NCBI Taxonomy" id="67825"/>
    <lineage>
        <taxon>Bacteria</taxon>
        <taxon>Pseudomonadati</taxon>
        <taxon>Pseudomonadota</taxon>
        <taxon>Gammaproteobacteria</taxon>
        <taxon>Enterobacterales</taxon>
        <taxon>Enterobacteriaceae</taxon>
        <taxon>Citrobacter</taxon>
    </lineage>
</organism>
<name>A0A482PTM1_CITRO</name>